<evidence type="ECO:0000313" key="2">
    <source>
        <dbReference type="Proteomes" id="UP000789525"/>
    </source>
</evidence>
<accession>A0ACA9PUB2</accession>
<organism evidence="1 2">
    <name type="scientific">Acaulospora colombiana</name>
    <dbReference type="NCBI Taxonomy" id="27376"/>
    <lineage>
        <taxon>Eukaryota</taxon>
        <taxon>Fungi</taxon>
        <taxon>Fungi incertae sedis</taxon>
        <taxon>Mucoromycota</taxon>
        <taxon>Glomeromycotina</taxon>
        <taxon>Glomeromycetes</taxon>
        <taxon>Diversisporales</taxon>
        <taxon>Acaulosporaceae</taxon>
        <taxon>Acaulospora</taxon>
    </lineage>
</organism>
<protein>
    <submittedName>
        <fullName evidence="1">1656_t:CDS:1</fullName>
    </submittedName>
</protein>
<dbReference type="Proteomes" id="UP000789525">
    <property type="component" value="Unassembled WGS sequence"/>
</dbReference>
<reference evidence="1" key="1">
    <citation type="submission" date="2021-06" db="EMBL/GenBank/DDBJ databases">
        <authorList>
            <person name="Kallberg Y."/>
            <person name="Tangrot J."/>
            <person name="Rosling A."/>
        </authorList>
    </citation>
    <scope>NUCLEOTIDE SEQUENCE</scope>
    <source>
        <strain evidence="1">CL356</strain>
    </source>
</reference>
<comment type="caution">
    <text evidence="1">The sequence shown here is derived from an EMBL/GenBank/DDBJ whole genome shotgun (WGS) entry which is preliminary data.</text>
</comment>
<gene>
    <name evidence="1" type="ORF">ACOLOM_LOCUS11312</name>
</gene>
<proteinExistence type="predicted"/>
<sequence length="155" mass="17197">MVHRATSHLEYNYHHGNLEFPRPSRAHTSLWAHVAQQGYDQYKMNGHNCMPCHTTLFLWDIPRRVASRKGGIPKGTAAGITTSKNAQTSSSFPVLVFERGGEMLGAPLQTMYAFSLGHRGDQLSVEDPCLYECYLKSTPSQHCTEQNESAATATA</sequence>
<dbReference type="EMBL" id="CAJVPT010040234">
    <property type="protein sequence ID" value="CAG8724875.1"/>
    <property type="molecule type" value="Genomic_DNA"/>
</dbReference>
<feature type="non-terminal residue" evidence="1">
    <location>
        <position position="155"/>
    </location>
</feature>
<keyword evidence="2" id="KW-1185">Reference proteome</keyword>
<name>A0ACA9PUB2_9GLOM</name>
<evidence type="ECO:0000313" key="1">
    <source>
        <dbReference type="EMBL" id="CAG8724875.1"/>
    </source>
</evidence>